<proteinExistence type="predicted"/>
<dbReference type="Proteomes" id="UP000820818">
    <property type="component" value="Linkage Group LG1"/>
</dbReference>
<evidence type="ECO:0000256" key="2">
    <source>
        <dbReference type="PROSITE-ProRule" id="PRU00076"/>
    </source>
</evidence>
<evidence type="ECO:0000256" key="5">
    <source>
        <dbReference type="SAM" id="SignalP"/>
    </source>
</evidence>
<gene>
    <name evidence="8" type="ORF">GHT06_007999</name>
</gene>
<feature type="domain" description="EGF-like" evidence="6">
    <location>
        <begin position="784"/>
        <end position="824"/>
    </location>
</feature>
<dbReference type="InterPro" id="IPR000742">
    <property type="entry name" value="EGF"/>
</dbReference>
<feature type="domain" description="Sushi" evidence="7">
    <location>
        <begin position="173"/>
        <end position="238"/>
    </location>
</feature>
<keyword evidence="1 2" id="KW-1015">Disulfide bond</keyword>
<dbReference type="CDD" id="cd00033">
    <property type="entry name" value="CCP"/>
    <property type="match status" value="1"/>
</dbReference>
<keyword evidence="2" id="KW-0245">EGF-like domain</keyword>
<feature type="disulfide bond" evidence="2">
    <location>
        <begin position="814"/>
        <end position="823"/>
    </location>
</feature>
<dbReference type="Pfam" id="PF07699">
    <property type="entry name" value="Ephrin_rec_like"/>
    <property type="match status" value="1"/>
</dbReference>
<dbReference type="CDD" id="cd00054">
    <property type="entry name" value="EGF_CA"/>
    <property type="match status" value="1"/>
</dbReference>
<dbReference type="Pfam" id="PF00008">
    <property type="entry name" value="EGF"/>
    <property type="match status" value="1"/>
</dbReference>
<dbReference type="PROSITE" id="PS01186">
    <property type="entry name" value="EGF_2"/>
    <property type="match status" value="1"/>
</dbReference>
<comment type="caution">
    <text evidence="8">The sequence shown here is derived from an EMBL/GenBank/DDBJ whole genome shotgun (WGS) entry which is preliminary data.</text>
</comment>
<dbReference type="AlphaFoldDB" id="A0AAD5L0N2"/>
<reference evidence="8 9" key="1">
    <citation type="submission" date="2022-05" db="EMBL/GenBank/DDBJ databases">
        <title>A multi-omics perspective on studying reproductive biology in Daphnia sinensis.</title>
        <authorList>
            <person name="Jia J."/>
        </authorList>
    </citation>
    <scope>NUCLEOTIDE SEQUENCE [LARGE SCALE GENOMIC DNA]</scope>
    <source>
        <strain evidence="8 9">WSL</strain>
    </source>
</reference>
<protein>
    <submittedName>
        <fullName evidence="8">Uncharacterized protein</fullName>
    </submittedName>
</protein>
<sequence>MMMSIIFCQLLVSLLFVFLGMYGDAARTDQLSTSHWANNLKRHSRRASRPCFICPASSMISPGRYDAELYNGVDAHHDGAVRMPEPIIRPCLYSNKYQKEKMRTQVVLGPQPGTVLDQGTHRVVVKVAYQLDDSDNNITDRSPALRHHAYCRYSLQVMPSASAITEEGRERVRLCRPPPSPEHGRVACSSVGDDVSITTCRYTCDNGYVTPKTDRHLVQQNWDCYSDPGTSRPPKCIKLEVPVPLDSSQCSGLNLTVPDFEDVHLALPKFQAPTTSESAVHVTCDVNVVQSKSFANGSNTDSPLVFKRFCVAKNNETDAKFNCNYDVQLNLDPASGNTVMFAEFRFQLGHLLPTNPSTSWCDDRVGVEKLMETAKTALLHHNAEACQTANCSLLTAQCHHEMSSNKSIAVLNMSWTVAASYQPFSYDDYFYEGSEVPEGEMLIEKIKAETEVLIQKNADFRKKLEAVGGDLLNKSFQLAKLDLICPLPGYVVNASTNNCQKCPVNTFQLKGSCQPCPARTYQDRVGQTECRPCPNRPSVVKSSEHSNPRCQHRPHRPVHPSIVALTKLPNRKSLDRSPAIQTRQSAGKLGKTAAAHTLREDDDKQTSSGSKHIKYKNRRHHQNSYQQLASGREAVSRNSLATINDTFADPEDPCWPNPCLAGGTCFRSTRYADYSNRIVSSFKCSCRVGTKGIHCETPYCPTLYCLNGGTCHVNRQVKGHLGRDFLNCTCPLGFTGSRCEHRRRSHSNPNVRIRHSRHHRQNGSLRGDVTRVDKTINEGAAGLMGTYCASNPCKNGGRCVDNSHAAPGYFTCFCPPNFQGELCDYTPCPASVARTFCPSASFRFGLSSVARDRKSYPCWIQTSTGHRQCWSPHSSAAFKSTHLTDSPHYDIA</sequence>
<evidence type="ECO:0000259" key="6">
    <source>
        <dbReference type="PROSITE" id="PS50026"/>
    </source>
</evidence>
<keyword evidence="3" id="KW-0768">Sushi</keyword>
<keyword evidence="5" id="KW-0732">Signal</keyword>
<dbReference type="Gene3D" id="2.10.50.10">
    <property type="entry name" value="Tumor Necrosis Factor Receptor, subunit A, domain 2"/>
    <property type="match status" value="1"/>
</dbReference>
<dbReference type="SMART" id="SM00181">
    <property type="entry name" value="EGF"/>
    <property type="match status" value="3"/>
</dbReference>
<dbReference type="Gene3D" id="2.10.25.10">
    <property type="entry name" value="Laminin"/>
    <property type="match status" value="3"/>
</dbReference>
<dbReference type="SMART" id="SM01411">
    <property type="entry name" value="Ephrin_rec_like"/>
    <property type="match status" value="1"/>
</dbReference>
<keyword evidence="9" id="KW-1185">Reference proteome</keyword>
<evidence type="ECO:0000256" key="3">
    <source>
        <dbReference type="PROSITE-ProRule" id="PRU00302"/>
    </source>
</evidence>
<evidence type="ECO:0000256" key="1">
    <source>
        <dbReference type="ARBA" id="ARBA00023157"/>
    </source>
</evidence>
<dbReference type="InterPro" id="IPR000436">
    <property type="entry name" value="Sushi_SCR_CCP_dom"/>
</dbReference>
<feature type="region of interest" description="Disordered" evidence="4">
    <location>
        <begin position="570"/>
        <end position="612"/>
    </location>
</feature>
<feature type="region of interest" description="Disordered" evidence="4">
    <location>
        <begin position="535"/>
        <end position="556"/>
    </location>
</feature>
<dbReference type="EMBL" id="WJBH02000001">
    <property type="protein sequence ID" value="KAI9564261.1"/>
    <property type="molecule type" value="Genomic_DNA"/>
</dbReference>
<dbReference type="GO" id="GO:0005112">
    <property type="term" value="F:Notch binding"/>
    <property type="evidence" value="ECO:0007669"/>
    <property type="project" value="TreeGrafter"/>
</dbReference>
<evidence type="ECO:0000256" key="4">
    <source>
        <dbReference type="SAM" id="MobiDB-lite"/>
    </source>
</evidence>
<evidence type="ECO:0000259" key="7">
    <source>
        <dbReference type="PROSITE" id="PS50923"/>
    </source>
</evidence>
<name>A0AAD5L0N2_9CRUS</name>
<dbReference type="InterPro" id="IPR050906">
    <property type="entry name" value="Notch_signaling"/>
</dbReference>
<dbReference type="InterPro" id="IPR011641">
    <property type="entry name" value="Tyr-kin_ephrin_A/B_rcpt-like"/>
</dbReference>
<evidence type="ECO:0000313" key="9">
    <source>
        <dbReference type="Proteomes" id="UP000820818"/>
    </source>
</evidence>
<accession>A0AAD5L0N2</accession>
<feature type="signal peptide" evidence="5">
    <location>
        <begin position="1"/>
        <end position="25"/>
    </location>
</feature>
<feature type="domain" description="EGF-like" evidence="6">
    <location>
        <begin position="696"/>
        <end position="740"/>
    </location>
</feature>
<dbReference type="PROSITE" id="PS00022">
    <property type="entry name" value="EGF_1"/>
    <property type="match status" value="2"/>
</dbReference>
<dbReference type="PANTHER" id="PTHR24044:SF421">
    <property type="entry name" value="PROTEIN JAGGED-2"/>
    <property type="match status" value="1"/>
</dbReference>
<dbReference type="SUPFAM" id="SSF57196">
    <property type="entry name" value="EGF/Laminin"/>
    <property type="match status" value="3"/>
</dbReference>
<dbReference type="PROSITE" id="PS50026">
    <property type="entry name" value="EGF_3"/>
    <property type="match status" value="2"/>
</dbReference>
<feature type="disulfide bond" evidence="2">
    <location>
        <begin position="730"/>
        <end position="739"/>
    </location>
</feature>
<dbReference type="PANTHER" id="PTHR24044">
    <property type="entry name" value="NOTCH LIGAND FAMILY MEMBER"/>
    <property type="match status" value="1"/>
</dbReference>
<evidence type="ECO:0000313" key="8">
    <source>
        <dbReference type="EMBL" id="KAI9564261.1"/>
    </source>
</evidence>
<dbReference type="PROSITE" id="PS50923">
    <property type="entry name" value="SUSHI"/>
    <property type="match status" value="1"/>
</dbReference>
<comment type="caution">
    <text evidence="2">Lacks conserved residue(s) required for the propagation of feature annotation.</text>
</comment>
<feature type="chain" id="PRO_5042141466" evidence="5">
    <location>
        <begin position="26"/>
        <end position="892"/>
    </location>
</feature>
<organism evidence="8 9">
    <name type="scientific">Daphnia sinensis</name>
    <dbReference type="NCBI Taxonomy" id="1820382"/>
    <lineage>
        <taxon>Eukaryota</taxon>
        <taxon>Metazoa</taxon>
        <taxon>Ecdysozoa</taxon>
        <taxon>Arthropoda</taxon>
        <taxon>Crustacea</taxon>
        <taxon>Branchiopoda</taxon>
        <taxon>Diplostraca</taxon>
        <taxon>Cladocera</taxon>
        <taxon>Anomopoda</taxon>
        <taxon>Daphniidae</taxon>
        <taxon>Daphnia</taxon>
        <taxon>Daphnia similis group</taxon>
    </lineage>
</organism>